<accession>A0ABX3ZYI5</accession>
<comment type="caution">
    <text evidence="1">The sequence shown here is derived from an EMBL/GenBank/DDBJ whole genome shotgun (WGS) entry which is preliminary data.</text>
</comment>
<dbReference type="Proteomes" id="UP000214673">
    <property type="component" value="Unassembled WGS sequence"/>
</dbReference>
<gene>
    <name evidence="1" type="ORF">CDV53_00005</name>
</gene>
<organism evidence="1 2">
    <name type="scientific">Haematobacter missouriensis</name>
    <dbReference type="NCBI Taxonomy" id="366616"/>
    <lineage>
        <taxon>Bacteria</taxon>
        <taxon>Pseudomonadati</taxon>
        <taxon>Pseudomonadota</taxon>
        <taxon>Alphaproteobacteria</taxon>
        <taxon>Rhodobacterales</taxon>
        <taxon>Paracoccaceae</taxon>
        <taxon>Haematobacter</taxon>
    </lineage>
</organism>
<feature type="non-terminal residue" evidence="1">
    <location>
        <position position="218"/>
    </location>
</feature>
<keyword evidence="2" id="KW-1185">Reference proteome</keyword>
<evidence type="ECO:0000313" key="1">
    <source>
        <dbReference type="EMBL" id="OWJ80110.1"/>
    </source>
</evidence>
<protein>
    <submittedName>
        <fullName evidence="1">Uncharacterized protein</fullName>
    </submittedName>
</protein>
<reference evidence="1 2" key="1">
    <citation type="submission" date="2016-11" db="EMBL/GenBank/DDBJ databases">
        <title>Comparison of Traditional DNA-DNA Hybridization with In Silico Genomic Analysis.</title>
        <authorList>
            <person name="Nicholson A.C."/>
            <person name="Sammons S."/>
            <person name="Humrighouse B.W."/>
            <person name="Graziano J."/>
            <person name="Lasker B."/>
            <person name="Whitney A.M."/>
            <person name="Mcquiston J.R."/>
        </authorList>
    </citation>
    <scope>NUCLEOTIDE SEQUENCE [LARGE SCALE GENOMIC DNA]</scope>
    <source>
        <strain evidence="1 2">H1892</strain>
    </source>
</reference>
<proteinExistence type="predicted"/>
<sequence>MPYGSGIEDSNYGRQLACLQTALLPLLWTDAANEEMTKRVIKAVLSYGRQVDGTPTGPNGGIWGFSFPMAYLYRHFTGQDLSRFVMGGKGVAPMDGGNILGQFFEETPENLLRYTTPHFDGKSSPKPIICRYRKVISVSGQTIELENAGDNYSQKYMYRQLTLRNEAGTKSAVITAPAARNLNPGEVNITLTLQGNNNFTPGENVWMDGAGLLSAGDP</sequence>
<dbReference type="EMBL" id="NIPV01000001">
    <property type="protein sequence ID" value="OWJ80110.1"/>
    <property type="molecule type" value="Genomic_DNA"/>
</dbReference>
<name>A0ABX3ZYI5_9RHOB</name>
<evidence type="ECO:0000313" key="2">
    <source>
        <dbReference type="Proteomes" id="UP000214673"/>
    </source>
</evidence>